<dbReference type="Proteomes" id="UP000596742">
    <property type="component" value="Unassembled WGS sequence"/>
</dbReference>
<dbReference type="AlphaFoldDB" id="A0A8B6CQQ9"/>
<keyword evidence="2" id="KW-1185">Reference proteome</keyword>
<evidence type="ECO:0000313" key="1">
    <source>
        <dbReference type="EMBL" id="VDI08282.1"/>
    </source>
</evidence>
<name>A0A8B6CQQ9_MYTGA</name>
<evidence type="ECO:0000313" key="2">
    <source>
        <dbReference type="Proteomes" id="UP000596742"/>
    </source>
</evidence>
<proteinExistence type="predicted"/>
<comment type="caution">
    <text evidence="1">The sequence shown here is derived from an EMBL/GenBank/DDBJ whole genome shotgun (WGS) entry which is preliminary data.</text>
</comment>
<organism evidence="1 2">
    <name type="scientific">Mytilus galloprovincialis</name>
    <name type="common">Mediterranean mussel</name>
    <dbReference type="NCBI Taxonomy" id="29158"/>
    <lineage>
        <taxon>Eukaryota</taxon>
        <taxon>Metazoa</taxon>
        <taxon>Spiralia</taxon>
        <taxon>Lophotrochozoa</taxon>
        <taxon>Mollusca</taxon>
        <taxon>Bivalvia</taxon>
        <taxon>Autobranchia</taxon>
        <taxon>Pteriomorphia</taxon>
        <taxon>Mytilida</taxon>
        <taxon>Mytiloidea</taxon>
        <taxon>Mytilidae</taxon>
        <taxon>Mytilinae</taxon>
        <taxon>Mytilus</taxon>
    </lineage>
</organism>
<gene>
    <name evidence="1" type="ORF">MGAL_10B041142</name>
</gene>
<protein>
    <submittedName>
        <fullName evidence="1">Uncharacterized protein</fullName>
    </submittedName>
</protein>
<sequence length="275" mass="31675">MYLLRIEEKPEHSNRKCSIDSSELHKHIIKLASGTLAKIHHIQDFIYRTVTSFRRLGIAQKTNFELNTKDIFKMMNGSFVHLLPCDTSTEIGTGVSISFVCGNVARETENPKSNVNKIVWKLRNNLVLENVVTLTILLYDRNGAPLKQELIAHKYDSSFTSIKRETFEDPCYPHCHLSNSVECKSKVEKDLVVSECSEIITFLRKNKDVFSHIKKLRLVCCHYINIPDDLQFMFRAARRLTTIEKVDENNVGAVFDLNEPGHYHGYTPWRFSIGN</sequence>
<reference evidence="1" key="1">
    <citation type="submission" date="2018-11" db="EMBL/GenBank/DDBJ databases">
        <authorList>
            <person name="Alioto T."/>
            <person name="Alioto T."/>
        </authorList>
    </citation>
    <scope>NUCLEOTIDE SEQUENCE</scope>
</reference>
<accession>A0A8B6CQQ9</accession>
<dbReference type="EMBL" id="UYJE01002158">
    <property type="protein sequence ID" value="VDI08282.1"/>
    <property type="molecule type" value="Genomic_DNA"/>
</dbReference>